<reference evidence="1 2" key="1">
    <citation type="submission" date="2014-03" db="EMBL/GenBank/DDBJ databases">
        <title>The draft genome sequence of Thalassospira mesophila JCM 18969.</title>
        <authorList>
            <person name="Lai Q."/>
            <person name="Shao Z."/>
        </authorList>
    </citation>
    <scope>NUCLEOTIDE SEQUENCE [LARGE SCALE GENOMIC DNA]</scope>
    <source>
        <strain evidence="1 2">JCM 18969</strain>
    </source>
</reference>
<keyword evidence="2" id="KW-1185">Reference proteome</keyword>
<dbReference type="Proteomes" id="UP000193391">
    <property type="component" value="Unassembled WGS sequence"/>
</dbReference>
<dbReference type="STRING" id="1293891.TMES_02075"/>
<proteinExistence type="predicted"/>
<dbReference type="EMBL" id="JFKA01000001">
    <property type="protein sequence ID" value="OSQ40566.1"/>
    <property type="molecule type" value="Genomic_DNA"/>
</dbReference>
<evidence type="ECO:0000313" key="1">
    <source>
        <dbReference type="EMBL" id="OSQ40566.1"/>
    </source>
</evidence>
<organism evidence="1 2">
    <name type="scientific">Thalassospira mesophila</name>
    <dbReference type="NCBI Taxonomy" id="1293891"/>
    <lineage>
        <taxon>Bacteria</taxon>
        <taxon>Pseudomonadati</taxon>
        <taxon>Pseudomonadota</taxon>
        <taxon>Alphaproteobacteria</taxon>
        <taxon>Rhodospirillales</taxon>
        <taxon>Thalassospiraceae</taxon>
        <taxon>Thalassospira</taxon>
    </lineage>
</organism>
<evidence type="ECO:0000313" key="2">
    <source>
        <dbReference type="Proteomes" id="UP000193391"/>
    </source>
</evidence>
<protein>
    <submittedName>
        <fullName evidence="1">Uncharacterized protein</fullName>
    </submittedName>
</protein>
<accession>A0A1Y2L401</accession>
<gene>
    <name evidence="1" type="ORF">TMES_02075</name>
</gene>
<name>A0A1Y2L401_9PROT</name>
<dbReference type="AlphaFoldDB" id="A0A1Y2L401"/>
<comment type="caution">
    <text evidence="1">The sequence shown here is derived from an EMBL/GenBank/DDBJ whole genome shotgun (WGS) entry which is preliminary data.</text>
</comment>
<sequence>MVIDSTPCFFKELFGKGPQSGRANPFIALQTIFGPFLRLSVDETRQNTCETGHANTRHAFA</sequence>